<evidence type="ECO:0000256" key="1">
    <source>
        <dbReference type="ARBA" id="ARBA00008894"/>
    </source>
</evidence>
<evidence type="ECO:0000256" key="2">
    <source>
        <dbReference type="ARBA" id="ARBA00022614"/>
    </source>
</evidence>
<name>A0A4U6TPB9_SETVI</name>
<keyword evidence="2" id="KW-0433">Leucine-rich repeat</keyword>
<evidence type="ECO:0000256" key="4">
    <source>
        <dbReference type="ARBA" id="ARBA00022741"/>
    </source>
</evidence>
<keyword evidence="6" id="KW-0175">Coiled coil</keyword>
<dbReference type="OMA" id="HYHLEND"/>
<feature type="domain" description="Disease resistance protein winged helix" evidence="10">
    <location>
        <begin position="439"/>
        <end position="509"/>
    </location>
</feature>
<keyword evidence="5" id="KW-0611">Plant defense</keyword>
<dbReference type="SUPFAM" id="SSF52058">
    <property type="entry name" value="L domain-like"/>
    <property type="match status" value="1"/>
</dbReference>
<dbReference type="InterPro" id="IPR041118">
    <property type="entry name" value="Rx_N"/>
</dbReference>
<evidence type="ECO:0000259" key="10">
    <source>
        <dbReference type="Pfam" id="PF23559"/>
    </source>
</evidence>
<dbReference type="PRINTS" id="PR00364">
    <property type="entry name" value="DISEASERSIST"/>
</dbReference>
<dbReference type="AlphaFoldDB" id="A0A4U6TPB9"/>
<dbReference type="Gene3D" id="3.80.10.10">
    <property type="entry name" value="Ribonuclease Inhibitor"/>
    <property type="match status" value="1"/>
</dbReference>
<dbReference type="Pfam" id="PF23559">
    <property type="entry name" value="WHD_DRP"/>
    <property type="match status" value="1"/>
</dbReference>
<dbReference type="Gene3D" id="1.20.5.4130">
    <property type="match status" value="1"/>
</dbReference>
<reference evidence="12" key="1">
    <citation type="submission" date="2019-03" db="EMBL/GenBank/DDBJ databases">
        <title>WGS assembly of Setaria viridis.</title>
        <authorList>
            <person name="Huang P."/>
            <person name="Jenkins J."/>
            <person name="Grimwood J."/>
            <person name="Barry K."/>
            <person name="Healey A."/>
            <person name="Mamidi S."/>
            <person name="Sreedasyam A."/>
            <person name="Shu S."/>
            <person name="Feldman M."/>
            <person name="Wu J."/>
            <person name="Yu Y."/>
            <person name="Chen C."/>
            <person name="Johnson J."/>
            <person name="Rokhsar D."/>
            <person name="Baxter I."/>
            <person name="Schmutz J."/>
            <person name="Brutnell T."/>
            <person name="Kellogg E."/>
        </authorList>
    </citation>
    <scope>NUCLEOTIDE SEQUENCE [LARGE SCALE GENOMIC DNA]</scope>
</reference>
<dbReference type="Proteomes" id="UP000298652">
    <property type="component" value="Chromosome 8"/>
</dbReference>
<feature type="region of interest" description="Disordered" evidence="7">
    <location>
        <begin position="1053"/>
        <end position="1072"/>
    </location>
</feature>
<dbReference type="GO" id="GO:0098542">
    <property type="term" value="P:defense response to other organism"/>
    <property type="evidence" value="ECO:0007669"/>
    <property type="project" value="TreeGrafter"/>
</dbReference>
<keyword evidence="3" id="KW-0677">Repeat</keyword>
<feature type="compositionally biased region" description="Polar residues" evidence="7">
    <location>
        <begin position="1053"/>
        <end position="1068"/>
    </location>
</feature>
<dbReference type="Pfam" id="PF18052">
    <property type="entry name" value="Rx_N"/>
    <property type="match status" value="1"/>
</dbReference>
<dbReference type="Pfam" id="PF00931">
    <property type="entry name" value="NB-ARC"/>
    <property type="match status" value="1"/>
</dbReference>
<dbReference type="Gene3D" id="3.40.50.300">
    <property type="entry name" value="P-loop containing nucleotide triphosphate hydrolases"/>
    <property type="match status" value="1"/>
</dbReference>
<dbReference type="SUPFAM" id="SSF52540">
    <property type="entry name" value="P-loop containing nucleoside triphosphate hydrolases"/>
    <property type="match status" value="1"/>
</dbReference>
<dbReference type="InterPro" id="IPR027417">
    <property type="entry name" value="P-loop_NTPase"/>
</dbReference>
<feature type="compositionally biased region" description="Basic and acidic residues" evidence="7">
    <location>
        <begin position="913"/>
        <end position="930"/>
    </location>
</feature>
<protein>
    <recommendedName>
        <fullName evidence="14">NB-ARC domain-containing protein</fullName>
    </recommendedName>
</protein>
<dbReference type="GO" id="GO:0043531">
    <property type="term" value="F:ADP binding"/>
    <property type="evidence" value="ECO:0007669"/>
    <property type="project" value="InterPro"/>
</dbReference>
<dbReference type="EMBL" id="CM016559">
    <property type="protein sequence ID" value="TKV99356.1"/>
    <property type="molecule type" value="Genomic_DNA"/>
</dbReference>
<evidence type="ECO:0000259" key="8">
    <source>
        <dbReference type="Pfam" id="PF00931"/>
    </source>
</evidence>
<dbReference type="Pfam" id="PF23598">
    <property type="entry name" value="LRR_14"/>
    <property type="match status" value="1"/>
</dbReference>
<evidence type="ECO:0000313" key="13">
    <source>
        <dbReference type="Proteomes" id="UP000298652"/>
    </source>
</evidence>
<proteinExistence type="inferred from homology"/>
<dbReference type="InterPro" id="IPR044974">
    <property type="entry name" value="Disease_R_plants"/>
</dbReference>
<feature type="domain" description="Disease resistance N-terminal" evidence="9">
    <location>
        <begin position="18"/>
        <end position="105"/>
    </location>
</feature>
<dbReference type="InterPro" id="IPR032675">
    <property type="entry name" value="LRR_dom_sf"/>
</dbReference>
<gene>
    <name evidence="12" type="ORF">SEVIR_8G037900v2</name>
</gene>
<evidence type="ECO:0000256" key="3">
    <source>
        <dbReference type="ARBA" id="ARBA00022737"/>
    </source>
</evidence>
<feature type="domain" description="NB-ARC" evidence="8">
    <location>
        <begin position="185"/>
        <end position="353"/>
    </location>
</feature>
<evidence type="ECO:0000259" key="11">
    <source>
        <dbReference type="Pfam" id="PF23598"/>
    </source>
</evidence>
<evidence type="ECO:0000256" key="5">
    <source>
        <dbReference type="ARBA" id="ARBA00022821"/>
    </source>
</evidence>
<feature type="region of interest" description="Disordered" evidence="7">
    <location>
        <begin position="895"/>
        <end position="932"/>
    </location>
</feature>
<keyword evidence="4" id="KW-0547">Nucleotide-binding</keyword>
<evidence type="ECO:0000256" key="6">
    <source>
        <dbReference type="ARBA" id="ARBA00023054"/>
    </source>
</evidence>
<evidence type="ECO:0000259" key="9">
    <source>
        <dbReference type="Pfam" id="PF18052"/>
    </source>
</evidence>
<dbReference type="InterPro" id="IPR058922">
    <property type="entry name" value="WHD_DRP"/>
</dbReference>
<dbReference type="InterPro" id="IPR055414">
    <property type="entry name" value="LRR_R13L4/SHOC2-like"/>
</dbReference>
<dbReference type="Gramene" id="TKV99356">
    <property type="protein sequence ID" value="TKV99356"/>
    <property type="gene ID" value="SEVIR_8G037900v2"/>
</dbReference>
<dbReference type="InterPro" id="IPR036388">
    <property type="entry name" value="WH-like_DNA-bd_sf"/>
</dbReference>
<feature type="domain" description="Disease resistance R13L4/SHOC-2-like LRR" evidence="11">
    <location>
        <begin position="556"/>
        <end position="905"/>
    </location>
</feature>
<evidence type="ECO:0008006" key="14">
    <source>
        <dbReference type="Google" id="ProtNLM"/>
    </source>
</evidence>
<evidence type="ECO:0000256" key="7">
    <source>
        <dbReference type="SAM" id="MobiDB-lite"/>
    </source>
</evidence>
<organism evidence="12 13">
    <name type="scientific">Setaria viridis</name>
    <name type="common">Green bristlegrass</name>
    <name type="synonym">Setaria italica subsp. viridis</name>
    <dbReference type="NCBI Taxonomy" id="4556"/>
    <lineage>
        <taxon>Eukaryota</taxon>
        <taxon>Viridiplantae</taxon>
        <taxon>Streptophyta</taxon>
        <taxon>Embryophyta</taxon>
        <taxon>Tracheophyta</taxon>
        <taxon>Spermatophyta</taxon>
        <taxon>Magnoliopsida</taxon>
        <taxon>Liliopsida</taxon>
        <taxon>Poales</taxon>
        <taxon>Poaceae</taxon>
        <taxon>PACMAD clade</taxon>
        <taxon>Panicoideae</taxon>
        <taxon>Panicodae</taxon>
        <taxon>Paniceae</taxon>
        <taxon>Cenchrinae</taxon>
        <taxon>Setaria</taxon>
    </lineage>
</organism>
<comment type="similarity">
    <text evidence="1">Belongs to the disease resistance NB-LRR family.</text>
</comment>
<sequence>MLDLQAKRMEAALLGGLIRAVVPKLLSLADEKYKLQKGVKRGIKFLDKELRMIIGSIDDELSEQADDHGAVSGLLIEDLRELAFGIEDFLDSVRYHAIWKQQPASFRKIVRLPKKMLASLQFAGEVQRLKKLAMEVYERKKRYTGHAQQQPSAAAWMDESSSPVFDPRNICDTDLVGIDGLRADLLEQLSEAKGQLKVIAIVGFCGLGKTALAAQVYNREIGDRRFEKHAWVCAAGKQPTEVLTQVLGELNADSAGSSQGTSKDRQLCEDIRKQLHNKRYLIVIDDIQTEVLWRNIKSAFPDDNDVSSRVVVTTTIQSIANACSSSESYVHKMRRLDEECSKQLFSFKACPNEYSCYKQPDSAAILKKCGGQPLALVTIGEFLQTQGWPKGPSCEDICSKLHYHLKNDRTFEAMRRVLIRNYTSLPNHALKACLLYFGMFPCDYQIKRKSLLRLWLAEGFVELQPSTSTPDPATAFDALKDRNIIEPIYVSNNETVKTCQTYGMMHEFITHMSISQKFVTLLCDEMNNDKYVRRLSVHKSTATDGNNSDCNALSLVRSLTVFGKPSEAILDFSKYRLLRVLDLEKCDDLKDTHVKNICSLLLLKYLSLGKNITKLPKDISKLTVLETLDLRQSMVAEVRAEVFLMPCLLHLFGKFMVLDAVDFPSQGRSVLQTLAGLITDGRQGYFNFMDYMTKLRKVKVWCVSSAGASGNWTDLQKAIQKFIHDKNVANIGDRSLSLHFDKSFIDSLNSLKEPCYLSSLKLHGELDALPQFVISLRGLKELCLTSVKCTKGLLEALTLLSNLKYLKLIADDLEKFTIKDKAFPSLLCLCFVLQHPTHPTLPTIQEGSMPFLNTLQLLCKGLHGLCGIKIEYLKVLKEVILDDRVDSDTWGEWEEAAKEHPNKPKVLPSKIADTSKREPKAEISKRKPTEDSDVLVPTRIKFTENSVASVGSVQDTGSSRIVNQGYSVASMGSTQDTGSSMLVNQGLDSSAQPKIHNIRAVQASSDGGSYSSSNHMGVFEVPPMTNLSETASKAESEHAGNCVPVELTKVDSANNSVSPNETIEQTDTPIPVNQKLGSSYGPNSQNSFADIQNHAFKSMEVSEDSVSTELSITGHGMVPSHTLQGC</sequence>
<dbReference type="PANTHER" id="PTHR23155:SF1233">
    <property type="entry name" value="DISEASE RESISTANCE PROTEIN RGA4"/>
    <property type="match status" value="1"/>
</dbReference>
<evidence type="ECO:0000313" key="12">
    <source>
        <dbReference type="EMBL" id="TKV99356.1"/>
    </source>
</evidence>
<dbReference type="PANTHER" id="PTHR23155">
    <property type="entry name" value="DISEASE RESISTANCE PROTEIN RP"/>
    <property type="match status" value="1"/>
</dbReference>
<accession>A0A4U6TPB9</accession>
<dbReference type="Gene3D" id="1.10.10.10">
    <property type="entry name" value="Winged helix-like DNA-binding domain superfamily/Winged helix DNA-binding domain"/>
    <property type="match status" value="1"/>
</dbReference>
<dbReference type="InterPro" id="IPR042197">
    <property type="entry name" value="Apaf_helical"/>
</dbReference>
<dbReference type="Gene3D" id="1.10.8.430">
    <property type="entry name" value="Helical domain of apoptotic protease-activating factors"/>
    <property type="match status" value="1"/>
</dbReference>
<keyword evidence="13" id="KW-1185">Reference proteome</keyword>
<dbReference type="InterPro" id="IPR002182">
    <property type="entry name" value="NB-ARC"/>
</dbReference>